<keyword evidence="2 4" id="KW-0442">Lipid degradation</keyword>
<proteinExistence type="predicted"/>
<evidence type="ECO:0000313" key="7">
    <source>
        <dbReference type="Proteomes" id="UP001259492"/>
    </source>
</evidence>
<dbReference type="InterPro" id="IPR050301">
    <property type="entry name" value="NTE"/>
</dbReference>
<feature type="active site" description="Proton acceptor" evidence="4">
    <location>
        <position position="208"/>
    </location>
</feature>
<sequence length="743" mass="83658">MKNLLLIILCFVIHIKCFSQDTKNENPKIGLVLSGGGAKGFAHIGALKVIDSLGVKIDYIAGTSMGAIVGSLYASGYSGIQIDSLFRNVDFDEVINDKLPREAKTFYERDQSERYALSIPFDDFEISLPRSLSRGQNVFNLLSKTMLHVNGIKDFSKLPIPFFCIATNIETGEEVILDSGNLPKAVSASGAFPSLFQPVIIDEKVLLDGGITNNYPVKRLRSKGMDIIIGVDVQDGLRDKDNLKAATDILLQINNFRTINDMKDKAQLTDVYIKPDIKKYTVISFSEISNIIEEGLKAAQFKVGELSKLVSNEQPIHKIKNRIKAVDSITFNNIVINGNEKYTYSYISGKLKIKKGETISYYDFNRGVNNLMATNNFDMFDYELVPNGDAFDLIGQIKETNNRTFLKLGIHYDDLYKSSALINLTRNRFLFNNDVASLDFIIGDNVRYNFEYYIDKGFHWSVGLSSRYNNFDKGVSPLLFLDQNVVQNFQVNVIDADVNDITNQFFLQTLFKQDFLLTLGLEHKRLKISTETLLTQNSTENETIFEKSDFISTYGQLKLDSFTDRYFPKRGFLLDCDFHLYLSSSDFNNSFSKFSIAKGDFAFAFGIANKLHAKVGTAGGFKIGNDDTKSLDFALGGYGNDFINNYIPFYGYDFLAIPGNSFVKAYTDLDYEIFKNHHIIASANFANVESGIFETGEWATSPDYSGYALGYAIDTFLGPIEAKWTFSGETKQSIWVFNLGFWF</sequence>
<dbReference type="SUPFAM" id="SSF52151">
    <property type="entry name" value="FabD/lysophospholipase-like"/>
    <property type="match status" value="1"/>
</dbReference>
<keyword evidence="7" id="KW-1185">Reference proteome</keyword>
<reference evidence="6 7" key="1">
    <citation type="submission" date="2023-09" db="EMBL/GenBank/DDBJ databases">
        <authorList>
            <person name="Rey-Velasco X."/>
        </authorList>
    </citation>
    <scope>NUCLEOTIDE SEQUENCE [LARGE SCALE GENOMIC DNA]</scope>
    <source>
        <strain evidence="6 7">W332</strain>
    </source>
</reference>
<dbReference type="Pfam" id="PF19143">
    <property type="entry name" value="Omp85_2"/>
    <property type="match status" value="1"/>
</dbReference>
<dbReference type="PANTHER" id="PTHR14226:SF76">
    <property type="entry name" value="NTE FAMILY PROTEIN RSSA"/>
    <property type="match status" value="1"/>
</dbReference>
<evidence type="ECO:0000256" key="4">
    <source>
        <dbReference type="PROSITE-ProRule" id="PRU01161"/>
    </source>
</evidence>
<dbReference type="CDD" id="cd07205">
    <property type="entry name" value="Pat_PNPLA6_PNPLA7_NTE1_like"/>
    <property type="match status" value="1"/>
</dbReference>
<accession>A0ABU2YJ05</accession>
<comment type="caution">
    <text evidence="6">The sequence shown here is derived from an EMBL/GenBank/DDBJ whole genome shotgun (WGS) entry which is preliminary data.</text>
</comment>
<dbReference type="RefSeq" id="WP_311426923.1">
    <property type="nucleotide sequence ID" value="NZ_JAVRIA010000002.1"/>
</dbReference>
<dbReference type="PROSITE" id="PS51635">
    <property type="entry name" value="PNPLA"/>
    <property type="match status" value="1"/>
</dbReference>
<protein>
    <submittedName>
        <fullName evidence="6">Patatin-like phospholipase family protein</fullName>
    </submittedName>
</protein>
<dbReference type="Gene3D" id="3.40.1090.10">
    <property type="entry name" value="Cytosolic phospholipase A2 catalytic domain"/>
    <property type="match status" value="1"/>
</dbReference>
<dbReference type="InterPro" id="IPR043864">
    <property type="entry name" value="Omp85-like_dom"/>
</dbReference>
<feature type="short sequence motif" description="DGA/G" evidence="4">
    <location>
        <begin position="208"/>
        <end position="210"/>
    </location>
</feature>
<dbReference type="Pfam" id="PF01734">
    <property type="entry name" value="Patatin"/>
    <property type="match status" value="1"/>
</dbReference>
<dbReference type="EMBL" id="JAVRIA010000002">
    <property type="protein sequence ID" value="MDT0558154.1"/>
    <property type="molecule type" value="Genomic_DNA"/>
</dbReference>
<name>A0ABU2YJ05_9FLAO</name>
<evidence type="ECO:0000259" key="5">
    <source>
        <dbReference type="PROSITE" id="PS51635"/>
    </source>
</evidence>
<evidence type="ECO:0000256" key="3">
    <source>
        <dbReference type="ARBA" id="ARBA00023098"/>
    </source>
</evidence>
<organism evidence="6 7">
    <name type="scientific">Microcosmobacter mediterraneus</name>
    <dbReference type="NCBI Taxonomy" id="3075607"/>
    <lineage>
        <taxon>Bacteria</taxon>
        <taxon>Pseudomonadati</taxon>
        <taxon>Bacteroidota</taxon>
        <taxon>Flavobacteriia</taxon>
        <taxon>Flavobacteriales</taxon>
        <taxon>Flavobacteriaceae</taxon>
        <taxon>Microcosmobacter</taxon>
    </lineage>
</organism>
<dbReference type="InterPro" id="IPR016035">
    <property type="entry name" value="Acyl_Trfase/lysoPLipase"/>
</dbReference>
<feature type="short sequence motif" description="GXGXXG" evidence="4">
    <location>
        <begin position="35"/>
        <end position="40"/>
    </location>
</feature>
<dbReference type="PANTHER" id="PTHR14226">
    <property type="entry name" value="NEUROPATHY TARGET ESTERASE/SWISS CHEESE D.MELANOGASTER"/>
    <property type="match status" value="1"/>
</dbReference>
<evidence type="ECO:0000313" key="6">
    <source>
        <dbReference type="EMBL" id="MDT0558154.1"/>
    </source>
</evidence>
<evidence type="ECO:0000256" key="1">
    <source>
        <dbReference type="ARBA" id="ARBA00022801"/>
    </source>
</evidence>
<keyword evidence="3 4" id="KW-0443">Lipid metabolism</keyword>
<keyword evidence="1 4" id="KW-0378">Hydrolase</keyword>
<feature type="active site" description="Nucleophile" evidence="4">
    <location>
        <position position="64"/>
    </location>
</feature>
<dbReference type="InterPro" id="IPR002641">
    <property type="entry name" value="PNPLA_dom"/>
</dbReference>
<feature type="domain" description="PNPLA" evidence="5">
    <location>
        <begin position="31"/>
        <end position="221"/>
    </location>
</feature>
<evidence type="ECO:0000256" key="2">
    <source>
        <dbReference type="ARBA" id="ARBA00022963"/>
    </source>
</evidence>
<dbReference type="Gene3D" id="3.10.20.310">
    <property type="entry name" value="membrane protein fhac"/>
    <property type="match status" value="1"/>
</dbReference>
<feature type="short sequence motif" description="GXSXG" evidence="4">
    <location>
        <begin position="62"/>
        <end position="66"/>
    </location>
</feature>
<dbReference type="Proteomes" id="UP001259492">
    <property type="component" value="Unassembled WGS sequence"/>
</dbReference>
<gene>
    <name evidence="6" type="ORF">RM697_05825</name>
</gene>